<dbReference type="Pfam" id="PF13041">
    <property type="entry name" value="PPR_2"/>
    <property type="match status" value="1"/>
</dbReference>
<dbReference type="InterPro" id="IPR002885">
    <property type="entry name" value="PPR_rpt"/>
</dbReference>
<evidence type="ECO:0000313" key="5">
    <source>
        <dbReference type="EMBL" id="KAG5539538.1"/>
    </source>
</evidence>
<protein>
    <recommendedName>
        <fullName evidence="7">Pentatricopeptide repeat-containing protein</fullName>
    </recommendedName>
</protein>
<dbReference type="InterPro" id="IPR011990">
    <property type="entry name" value="TPR-like_helical_dom_sf"/>
</dbReference>
<feature type="transmembrane region" description="Helical" evidence="4">
    <location>
        <begin position="432"/>
        <end position="452"/>
    </location>
</feature>
<dbReference type="Pfam" id="PF13812">
    <property type="entry name" value="PPR_3"/>
    <property type="match status" value="1"/>
</dbReference>
<evidence type="ECO:0000256" key="3">
    <source>
        <dbReference type="SAM" id="MobiDB-lite"/>
    </source>
</evidence>
<accession>A0AAV6JHC5</accession>
<evidence type="ECO:0000256" key="4">
    <source>
        <dbReference type="SAM" id="Phobius"/>
    </source>
</evidence>
<keyword evidence="4" id="KW-0472">Membrane</keyword>
<name>A0AAV6JHC5_9ERIC</name>
<gene>
    <name evidence="5" type="ORF">RHGRI_019924</name>
</gene>
<dbReference type="AlphaFoldDB" id="A0AAV6JHC5"/>
<feature type="repeat" description="PPR" evidence="2">
    <location>
        <begin position="365"/>
        <end position="399"/>
    </location>
</feature>
<dbReference type="Proteomes" id="UP000823749">
    <property type="component" value="Chromosome 7"/>
</dbReference>
<dbReference type="GO" id="GO:0003729">
    <property type="term" value="F:mRNA binding"/>
    <property type="evidence" value="ECO:0007669"/>
    <property type="project" value="TreeGrafter"/>
</dbReference>
<reference evidence="5" key="1">
    <citation type="submission" date="2020-08" db="EMBL/GenBank/DDBJ databases">
        <title>Plant Genome Project.</title>
        <authorList>
            <person name="Zhang R.-G."/>
        </authorList>
    </citation>
    <scope>NUCLEOTIDE SEQUENCE</scope>
    <source>
        <strain evidence="5">WSP0</strain>
        <tissue evidence="5">Leaf</tissue>
    </source>
</reference>
<feature type="repeat" description="PPR" evidence="2">
    <location>
        <begin position="330"/>
        <end position="364"/>
    </location>
</feature>
<evidence type="ECO:0000256" key="2">
    <source>
        <dbReference type="PROSITE-ProRule" id="PRU00708"/>
    </source>
</evidence>
<proteinExistence type="predicted"/>
<dbReference type="Pfam" id="PF01535">
    <property type="entry name" value="PPR"/>
    <property type="match status" value="1"/>
</dbReference>
<evidence type="ECO:0000313" key="6">
    <source>
        <dbReference type="Proteomes" id="UP000823749"/>
    </source>
</evidence>
<feature type="region of interest" description="Disordered" evidence="3">
    <location>
        <begin position="501"/>
        <end position="546"/>
    </location>
</feature>
<dbReference type="PROSITE" id="PS51375">
    <property type="entry name" value="PPR"/>
    <property type="match status" value="2"/>
</dbReference>
<dbReference type="PANTHER" id="PTHR47932:SF23">
    <property type="entry name" value="PENTACOTRIPEPTIDE-REPEAT REGION OF PRORP DOMAIN-CONTAINING PROTEIN"/>
    <property type="match status" value="1"/>
</dbReference>
<organism evidence="5 6">
    <name type="scientific">Rhododendron griersonianum</name>
    <dbReference type="NCBI Taxonomy" id="479676"/>
    <lineage>
        <taxon>Eukaryota</taxon>
        <taxon>Viridiplantae</taxon>
        <taxon>Streptophyta</taxon>
        <taxon>Embryophyta</taxon>
        <taxon>Tracheophyta</taxon>
        <taxon>Spermatophyta</taxon>
        <taxon>Magnoliopsida</taxon>
        <taxon>eudicotyledons</taxon>
        <taxon>Gunneridae</taxon>
        <taxon>Pentapetalae</taxon>
        <taxon>asterids</taxon>
        <taxon>Ericales</taxon>
        <taxon>Ericaceae</taxon>
        <taxon>Ericoideae</taxon>
        <taxon>Rhodoreae</taxon>
        <taxon>Rhododendron</taxon>
    </lineage>
</organism>
<dbReference type="NCBIfam" id="TIGR00756">
    <property type="entry name" value="PPR"/>
    <property type="match status" value="1"/>
</dbReference>
<dbReference type="PANTHER" id="PTHR47932">
    <property type="entry name" value="ATPASE EXPRESSION PROTEIN 3"/>
    <property type="match status" value="1"/>
</dbReference>
<comment type="caution">
    <text evidence="5">The sequence shown here is derived from an EMBL/GenBank/DDBJ whole genome shotgun (WGS) entry which is preliminary data.</text>
</comment>
<keyword evidence="6" id="KW-1185">Reference proteome</keyword>
<evidence type="ECO:0008006" key="7">
    <source>
        <dbReference type="Google" id="ProtNLM"/>
    </source>
</evidence>
<keyword evidence="4" id="KW-1133">Transmembrane helix</keyword>
<evidence type="ECO:0000256" key="1">
    <source>
        <dbReference type="ARBA" id="ARBA00022737"/>
    </source>
</evidence>
<dbReference type="EMBL" id="JACTNZ010000007">
    <property type="protein sequence ID" value="KAG5539538.1"/>
    <property type="molecule type" value="Genomic_DNA"/>
</dbReference>
<sequence>MLSVGKIRLHRLYVSRSYAMNHLVCLESLYPSPIISPPSIVCNEMSMFSAPHSSCPSFSRRLYLMNNSLKPMDLRTQTQFDTGANVTSSTVLHRYLHLSLYHSSLTPGSQSLRPRMNKRLKPPSKPTLNEARFRRAVSQLAPRFTAEELCGVITLEQDPLVCLELFNWASQQPRFSHDVSTYHITIKKLGVAKLYQEMDEVVNKVLDVLHIGSEALFNTIIYFFTEDRKLTKAVNTYKHMRKSKNMECKPSIRTYNLLFSALLSRGRNSYVNHMYMETTRCLFKQMVNDGVEPDIFSLNFMIKGYVLSLHVNDALRIFHQMGVVYKCLPNSYSFDYLIHGLCAQGRTQNAMVLCNDMKKRGFVPSSKSYNSLVNSLALGGEVDEAINLLWEMSKCQRSADLITYQTLLDEICRHQTVGDAKLLLKELLEKELVAIFCYWVTSNLFSLTYGLVLKAPGVKKFLGVPEIPIAPSSATSADKPALSFFESLKKVAAAQKYFAEQQAAPQSRIEASTPAADQKTSSSSLINHRLKSLEKQVKRRKKNKKR</sequence>
<keyword evidence="4" id="KW-0812">Transmembrane</keyword>
<feature type="compositionally biased region" description="Basic residues" evidence="3">
    <location>
        <begin position="537"/>
        <end position="546"/>
    </location>
</feature>
<dbReference type="Gene3D" id="1.25.40.10">
    <property type="entry name" value="Tetratricopeptide repeat domain"/>
    <property type="match status" value="2"/>
</dbReference>
<keyword evidence="1" id="KW-0677">Repeat</keyword>